<feature type="transmembrane region" description="Helical" evidence="7">
    <location>
        <begin position="403"/>
        <end position="421"/>
    </location>
</feature>
<comment type="caution">
    <text evidence="9">The sequence shown here is derived from an EMBL/GenBank/DDBJ whole genome shotgun (WGS) entry which is preliminary data.</text>
</comment>
<feature type="domain" description="RCK C-terminal" evidence="8">
    <location>
        <begin position="282"/>
        <end position="368"/>
    </location>
</feature>
<reference evidence="9 10" key="1">
    <citation type="submission" date="2019-04" db="EMBL/GenBank/DDBJ databases">
        <authorList>
            <person name="Hwang J.C."/>
        </authorList>
    </citation>
    <scope>NUCLEOTIDE SEQUENCE [LARGE SCALE GENOMIC DNA]</scope>
    <source>
        <strain evidence="9 10">IMCC35002</strain>
    </source>
</reference>
<evidence type="ECO:0000259" key="8">
    <source>
        <dbReference type="PROSITE" id="PS51202"/>
    </source>
</evidence>
<dbReference type="Gene3D" id="3.30.70.1450">
    <property type="entry name" value="Regulator of K+ conductance, C-terminal domain"/>
    <property type="match status" value="2"/>
</dbReference>
<dbReference type="GO" id="GO:0006813">
    <property type="term" value="P:potassium ion transport"/>
    <property type="evidence" value="ECO:0007669"/>
    <property type="project" value="InterPro"/>
</dbReference>
<keyword evidence="10" id="KW-1185">Reference proteome</keyword>
<evidence type="ECO:0000256" key="3">
    <source>
        <dbReference type="ARBA" id="ARBA00022692"/>
    </source>
</evidence>
<feature type="transmembrane region" description="Helical" evidence="7">
    <location>
        <begin position="167"/>
        <end position="190"/>
    </location>
</feature>
<keyword evidence="2" id="KW-0813">Transport</keyword>
<evidence type="ECO:0000256" key="5">
    <source>
        <dbReference type="ARBA" id="ARBA00022989"/>
    </source>
</evidence>
<feature type="transmembrane region" description="Helical" evidence="7">
    <location>
        <begin position="553"/>
        <end position="572"/>
    </location>
</feature>
<evidence type="ECO:0000256" key="6">
    <source>
        <dbReference type="ARBA" id="ARBA00023136"/>
    </source>
</evidence>
<proteinExistence type="predicted"/>
<keyword evidence="5 7" id="KW-1133">Transmembrane helix</keyword>
<feature type="transmembrane region" description="Helical" evidence="7">
    <location>
        <begin position="433"/>
        <end position="456"/>
    </location>
</feature>
<feature type="transmembrane region" description="Helical" evidence="7">
    <location>
        <begin position="27"/>
        <end position="43"/>
    </location>
</feature>
<dbReference type="Proteomes" id="UP000305675">
    <property type="component" value="Unassembled WGS sequence"/>
</dbReference>
<feature type="transmembrane region" description="Helical" evidence="7">
    <location>
        <begin position="468"/>
        <end position="484"/>
    </location>
</feature>
<dbReference type="SUPFAM" id="SSF116726">
    <property type="entry name" value="TrkA C-terminal domain-like"/>
    <property type="match status" value="2"/>
</dbReference>
<dbReference type="RefSeq" id="WP_136861600.1">
    <property type="nucleotide sequence ID" value="NZ_SWCJ01000001.1"/>
</dbReference>
<dbReference type="InterPro" id="IPR004680">
    <property type="entry name" value="Cit_transptr-like_dom"/>
</dbReference>
<dbReference type="GO" id="GO:0005886">
    <property type="term" value="C:plasma membrane"/>
    <property type="evidence" value="ECO:0007669"/>
    <property type="project" value="TreeGrafter"/>
</dbReference>
<evidence type="ECO:0000256" key="1">
    <source>
        <dbReference type="ARBA" id="ARBA00004141"/>
    </source>
</evidence>
<feature type="domain" description="RCK C-terminal" evidence="8">
    <location>
        <begin position="196"/>
        <end position="280"/>
    </location>
</feature>
<dbReference type="PROSITE" id="PS51202">
    <property type="entry name" value="RCK_C"/>
    <property type="match status" value="2"/>
</dbReference>
<dbReference type="PANTHER" id="PTHR43652">
    <property type="entry name" value="BASIC AMINO ACID ANTIPORTER YFCC-RELATED"/>
    <property type="match status" value="1"/>
</dbReference>
<protein>
    <submittedName>
        <fullName evidence="9">SLC13 family permease</fullName>
    </submittedName>
</protein>
<name>A0A4U1BTE0_9GAMM</name>
<dbReference type="OrthoDB" id="9809303at2"/>
<dbReference type="Pfam" id="PF03600">
    <property type="entry name" value="CitMHS"/>
    <property type="match status" value="1"/>
</dbReference>
<feature type="transmembrane region" description="Helical" evidence="7">
    <location>
        <begin position="514"/>
        <end position="532"/>
    </location>
</feature>
<evidence type="ECO:0000313" key="10">
    <source>
        <dbReference type="Proteomes" id="UP000305675"/>
    </source>
</evidence>
<evidence type="ECO:0000256" key="2">
    <source>
        <dbReference type="ARBA" id="ARBA00022448"/>
    </source>
</evidence>
<evidence type="ECO:0000256" key="7">
    <source>
        <dbReference type="SAM" id="Phobius"/>
    </source>
</evidence>
<gene>
    <name evidence="9" type="ORF">FCL42_01515</name>
</gene>
<feature type="transmembrane region" description="Helical" evidence="7">
    <location>
        <begin position="99"/>
        <end position="119"/>
    </location>
</feature>
<dbReference type="InterPro" id="IPR051679">
    <property type="entry name" value="DASS-Related_Transporters"/>
</dbReference>
<feature type="transmembrane region" description="Helical" evidence="7">
    <location>
        <begin position="49"/>
        <end position="68"/>
    </location>
</feature>
<feature type="transmembrane region" description="Helical" evidence="7">
    <location>
        <begin position="131"/>
        <end position="155"/>
    </location>
</feature>
<dbReference type="Pfam" id="PF02080">
    <property type="entry name" value="TrkA_C"/>
    <property type="match status" value="2"/>
</dbReference>
<dbReference type="EMBL" id="SWCJ01000001">
    <property type="protein sequence ID" value="TKB58736.1"/>
    <property type="molecule type" value="Genomic_DNA"/>
</dbReference>
<keyword evidence="3 7" id="KW-0812">Transmembrane</keyword>
<evidence type="ECO:0000256" key="4">
    <source>
        <dbReference type="ARBA" id="ARBA00022737"/>
    </source>
</evidence>
<dbReference type="AlphaFoldDB" id="A0A4U1BTE0"/>
<evidence type="ECO:0000313" key="9">
    <source>
        <dbReference type="EMBL" id="TKB58736.1"/>
    </source>
</evidence>
<dbReference type="InterPro" id="IPR036721">
    <property type="entry name" value="RCK_C_sf"/>
</dbReference>
<dbReference type="GO" id="GO:0008324">
    <property type="term" value="F:monoatomic cation transmembrane transporter activity"/>
    <property type="evidence" value="ECO:0007669"/>
    <property type="project" value="InterPro"/>
</dbReference>
<organism evidence="9 10">
    <name type="scientific">Ferrimonas aestuarii</name>
    <dbReference type="NCBI Taxonomy" id="2569539"/>
    <lineage>
        <taxon>Bacteria</taxon>
        <taxon>Pseudomonadati</taxon>
        <taxon>Pseudomonadota</taxon>
        <taxon>Gammaproteobacteria</taxon>
        <taxon>Alteromonadales</taxon>
        <taxon>Ferrimonadaceae</taxon>
        <taxon>Ferrimonas</taxon>
    </lineage>
</organism>
<comment type="subcellular location">
    <subcellularLocation>
        <location evidence="1">Membrane</location>
        <topology evidence="1">Multi-pass membrane protein</topology>
    </subcellularLocation>
</comment>
<accession>A0A4U1BTE0</accession>
<sequence>MTLVHGQLLVLTASVFVGLAFTRLRPVMLFSAVGLALVLLGQLEVERLLQLAANPAVISLLLLILVSAGMEKTRLLSWLSLKLFRGGYLATLARTSIGAMVSSAFLNNTAVVAALMGRIRSHRDQPPSRLLLPLSYAAILGGTLTLVGTSTNLIVNSFLVELGQPPLALFDFLPVGLVACGVGFVVLLLVSPTLPIHSVEEETPDSYFIDAKIEPNSPLIGRSVEANGLRSLERLYLAEVVRGEQLISPVTPQTELQAGDKLVFCGDVRAVGLLERFKGLTLFAHSSGELQRNLTEVVVSPTSTVIGQTLKSSDFRARFGAAVVAMRRRGQVLSGKLGQIPLQAGDLLVLSCADPKGLTAQARHFVVVGDAELSPNLSLWQELMTVAGFVTALGLSAAGMLDLAASLGLLLLVMLSFGVLNASEVRSRFPFEIWMIITGALAMADSLAQSGLATLASNWLHQLFNGEGVWVAYVGVFFISLLLTELMTNNAAAALALPLALGLASAFGVSALPFVMAVAYGASASFISPFSYQTHLMVMSLGNYRKRDFVKMGLPLSLAYSASVLWAIPYVFPF</sequence>
<dbReference type="InterPro" id="IPR006037">
    <property type="entry name" value="RCK_C"/>
</dbReference>
<keyword evidence="6 7" id="KW-0472">Membrane</keyword>
<dbReference type="PANTHER" id="PTHR43652:SF2">
    <property type="entry name" value="BASIC AMINO ACID ANTIPORTER YFCC-RELATED"/>
    <property type="match status" value="1"/>
</dbReference>
<keyword evidence="4" id="KW-0677">Repeat</keyword>